<proteinExistence type="predicted"/>
<reference evidence="1 2" key="1">
    <citation type="submission" date="2019-05" db="EMBL/GenBank/DDBJ databases">
        <title>Another draft genome of Portunus trituberculatus and its Hox gene families provides insights of decapod evolution.</title>
        <authorList>
            <person name="Jeong J.-H."/>
            <person name="Song I."/>
            <person name="Kim S."/>
            <person name="Choi T."/>
            <person name="Kim D."/>
            <person name="Ryu S."/>
            <person name="Kim W."/>
        </authorList>
    </citation>
    <scope>NUCLEOTIDE SEQUENCE [LARGE SCALE GENOMIC DNA]</scope>
    <source>
        <tissue evidence="1">Muscle</tissue>
    </source>
</reference>
<comment type="caution">
    <text evidence="1">The sequence shown here is derived from an EMBL/GenBank/DDBJ whole genome shotgun (WGS) entry which is preliminary data.</text>
</comment>
<evidence type="ECO:0000313" key="2">
    <source>
        <dbReference type="Proteomes" id="UP000324222"/>
    </source>
</evidence>
<keyword evidence="2" id="KW-1185">Reference proteome</keyword>
<organism evidence="1 2">
    <name type="scientific">Portunus trituberculatus</name>
    <name type="common">Swimming crab</name>
    <name type="synonym">Neptunus trituberculatus</name>
    <dbReference type="NCBI Taxonomy" id="210409"/>
    <lineage>
        <taxon>Eukaryota</taxon>
        <taxon>Metazoa</taxon>
        <taxon>Ecdysozoa</taxon>
        <taxon>Arthropoda</taxon>
        <taxon>Crustacea</taxon>
        <taxon>Multicrustacea</taxon>
        <taxon>Malacostraca</taxon>
        <taxon>Eumalacostraca</taxon>
        <taxon>Eucarida</taxon>
        <taxon>Decapoda</taxon>
        <taxon>Pleocyemata</taxon>
        <taxon>Brachyura</taxon>
        <taxon>Eubrachyura</taxon>
        <taxon>Portunoidea</taxon>
        <taxon>Portunidae</taxon>
        <taxon>Portuninae</taxon>
        <taxon>Portunus</taxon>
    </lineage>
</organism>
<name>A0A5B7CWH4_PORTR</name>
<sequence>MSSGSPDDLELSHGLYSESVAPVVLLYSDSCHSLAEEGTAPQPRPHLREVQLSLQLSKSCRDTNSLCVTGLKGIQLATLSQSPPPCQLQHPGSLDLHTEVQQAGTQMGQEGSSDPLIWNGINGVC</sequence>
<protein>
    <submittedName>
        <fullName evidence="1">Uncharacterized protein</fullName>
    </submittedName>
</protein>
<dbReference type="Proteomes" id="UP000324222">
    <property type="component" value="Unassembled WGS sequence"/>
</dbReference>
<evidence type="ECO:0000313" key="1">
    <source>
        <dbReference type="EMBL" id="MPC13769.1"/>
    </source>
</evidence>
<dbReference type="EMBL" id="VSRR010000305">
    <property type="protein sequence ID" value="MPC13769.1"/>
    <property type="molecule type" value="Genomic_DNA"/>
</dbReference>
<accession>A0A5B7CWH4</accession>
<gene>
    <name evidence="1" type="ORF">E2C01_006513</name>
</gene>
<dbReference type="AlphaFoldDB" id="A0A5B7CWH4"/>